<name>A0A8J2VAT5_9FLAO</name>
<protein>
    <submittedName>
        <fullName evidence="2">Uncharacterized protein</fullName>
    </submittedName>
</protein>
<reference evidence="2" key="1">
    <citation type="journal article" date="2014" name="Int. J. Syst. Evol. Microbiol.">
        <title>Complete genome sequence of Corynebacterium casei LMG S-19264T (=DSM 44701T), isolated from a smear-ripened cheese.</title>
        <authorList>
            <consortium name="US DOE Joint Genome Institute (JGI-PGF)"/>
            <person name="Walter F."/>
            <person name="Albersmeier A."/>
            <person name="Kalinowski J."/>
            <person name="Ruckert C."/>
        </authorList>
    </citation>
    <scope>NUCLEOTIDE SEQUENCE</scope>
    <source>
        <strain evidence="2">CGMCC 1.12924</strain>
    </source>
</reference>
<dbReference type="RefSeq" id="WP_188441345.1">
    <property type="nucleotide sequence ID" value="NZ_BMGK01000006.1"/>
</dbReference>
<evidence type="ECO:0000313" key="3">
    <source>
        <dbReference type="Proteomes" id="UP000652231"/>
    </source>
</evidence>
<evidence type="ECO:0000256" key="1">
    <source>
        <dbReference type="SAM" id="SignalP"/>
    </source>
</evidence>
<evidence type="ECO:0000313" key="2">
    <source>
        <dbReference type="EMBL" id="GGD93049.1"/>
    </source>
</evidence>
<sequence>MKIFISLLFLTFSSLLTAQEFGSQFLKMNDHTLPELFLVENSFFVQKYEKLNFSKTLGVSSSNYWQPVSMEDALNKQKSYLNRKQETKRPINAETLGFRKVIRKESSIRVEVHDPYFLRRTGVQNSVYRDASMPFFYNPFHYRVVPGTEY</sequence>
<reference evidence="2" key="2">
    <citation type="submission" date="2020-09" db="EMBL/GenBank/DDBJ databases">
        <authorList>
            <person name="Sun Q."/>
            <person name="Zhou Y."/>
        </authorList>
    </citation>
    <scope>NUCLEOTIDE SEQUENCE</scope>
    <source>
        <strain evidence="2">CGMCC 1.12924</strain>
    </source>
</reference>
<organism evidence="2 3">
    <name type="scientific">Planktosalinus lacus</name>
    <dbReference type="NCBI Taxonomy" id="1526573"/>
    <lineage>
        <taxon>Bacteria</taxon>
        <taxon>Pseudomonadati</taxon>
        <taxon>Bacteroidota</taxon>
        <taxon>Flavobacteriia</taxon>
        <taxon>Flavobacteriales</taxon>
        <taxon>Flavobacteriaceae</taxon>
        <taxon>Planktosalinus</taxon>
    </lineage>
</organism>
<feature type="chain" id="PRO_5035307148" evidence="1">
    <location>
        <begin position="19"/>
        <end position="150"/>
    </location>
</feature>
<dbReference type="EMBL" id="BMGK01000006">
    <property type="protein sequence ID" value="GGD93049.1"/>
    <property type="molecule type" value="Genomic_DNA"/>
</dbReference>
<feature type="signal peptide" evidence="1">
    <location>
        <begin position="1"/>
        <end position="18"/>
    </location>
</feature>
<comment type="caution">
    <text evidence="2">The sequence shown here is derived from an EMBL/GenBank/DDBJ whole genome shotgun (WGS) entry which is preliminary data.</text>
</comment>
<dbReference type="Proteomes" id="UP000652231">
    <property type="component" value="Unassembled WGS sequence"/>
</dbReference>
<proteinExistence type="predicted"/>
<keyword evidence="1" id="KW-0732">Signal</keyword>
<gene>
    <name evidence="2" type="ORF">GCM10011312_16010</name>
</gene>
<accession>A0A8J2VAT5</accession>
<keyword evidence="3" id="KW-1185">Reference proteome</keyword>
<dbReference type="AlphaFoldDB" id="A0A8J2VAT5"/>